<sequence length="258" mass="27968">MKRIVIKCGGSVMDQLSPAFFESLHHLQKNGYQLIFVHGGGPEINKMLQIHKVESQFINGLRKTTPETMKIVEMVLSGVANRKLATLLDSNGFKAVGLNGSDHGFLQADFINETELGLVGEITKVKAELLEVILNKGYIPVVTPIATTESGKKLNINADFAAASVAKAIEAEMCIFVTDVEGVLIDKQLVEHLDTEEIKQHIDSGEISGGMIPKVNSAVAVLEQGLASVMIASGKHNFFNGEAWIGTKMTKKQVEVVQ</sequence>
<organism evidence="11 12">
    <name type="scientific">Cytobacillus kochii</name>
    <dbReference type="NCBI Taxonomy" id="859143"/>
    <lineage>
        <taxon>Bacteria</taxon>
        <taxon>Bacillati</taxon>
        <taxon>Bacillota</taxon>
        <taxon>Bacilli</taxon>
        <taxon>Bacillales</taxon>
        <taxon>Bacillaceae</taxon>
        <taxon>Cytobacillus</taxon>
    </lineage>
</organism>
<dbReference type="GO" id="GO:0003991">
    <property type="term" value="F:acetylglutamate kinase activity"/>
    <property type="evidence" value="ECO:0007669"/>
    <property type="project" value="UniProtKB-UniRule"/>
</dbReference>
<dbReference type="KEGG" id="bko:CKF48_02220"/>
<dbReference type="RefSeq" id="WP_095369826.1">
    <property type="nucleotide sequence ID" value="NZ_CP022983.1"/>
</dbReference>
<evidence type="ECO:0000313" key="12">
    <source>
        <dbReference type="Proteomes" id="UP000215137"/>
    </source>
</evidence>
<dbReference type="SUPFAM" id="SSF53633">
    <property type="entry name" value="Carbamate kinase-like"/>
    <property type="match status" value="1"/>
</dbReference>
<feature type="binding site" evidence="9">
    <location>
        <begin position="40"/>
        <end position="41"/>
    </location>
    <ligand>
        <name>substrate</name>
    </ligand>
</feature>
<dbReference type="GO" id="GO:0005524">
    <property type="term" value="F:ATP binding"/>
    <property type="evidence" value="ECO:0007669"/>
    <property type="project" value="UniProtKB-UniRule"/>
</dbReference>
<dbReference type="PIRSF" id="PIRSF000728">
    <property type="entry name" value="NAGK"/>
    <property type="match status" value="1"/>
</dbReference>
<evidence type="ECO:0000256" key="2">
    <source>
        <dbReference type="ARBA" id="ARBA00022571"/>
    </source>
</evidence>
<comment type="function">
    <text evidence="9">Catalyzes the ATP-dependent phosphorylation of N-acetyl-L-glutamate.</text>
</comment>
<dbReference type="PANTHER" id="PTHR23342">
    <property type="entry name" value="N-ACETYLGLUTAMATE SYNTHASE"/>
    <property type="match status" value="1"/>
</dbReference>
<dbReference type="Proteomes" id="UP000215137">
    <property type="component" value="Chromosome"/>
</dbReference>
<dbReference type="OrthoDB" id="9803155at2"/>
<protein>
    <recommendedName>
        <fullName evidence="9">Acetylglutamate kinase</fullName>
        <ecNumber evidence="9">2.7.2.8</ecNumber>
    </recommendedName>
    <alternativeName>
        <fullName evidence="9">N-acetyl-L-glutamate 5-phosphotransferase</fullName>
    </alternativeName>
    <alternativeName>
        <fullName evidence="9">NAG kinase</fullName>
        <shortName evidence="9">NAGK</shortName>
    </alternativeName>
</protein>
<gene>
    <name evidence="9 11" type="primary">argB</name>
    <name evidence="11" type="ORF">CKF48_02220</name>
</gene>
<feature type="domain" description="Aspartate/glutamate/uridylate kinase" evidence="10">
    <location>
        <begin position="2"/>
        <end position="232"/>
    </location>
</feature>
<evidence type="ECO:0000313" key="11">
    <source>
        <dbReference type="EMBL" id="ASV66251.1"/>
    </source>
</evidence>
<evidence type="ECO:0000256" key="5">
    <source>
        <dbReference type="ARBA" id="ARBA00022741"/>
    </source>
</evidence>
<dbReference type="GO" id="GO:0005737">
    <property type="term" value="C:cytoplasm"/>
    <property type="evidence" value="ECO:0007669"/>
    <property type="project" value="UniProtKB-SubCell"/>
</dbReference>
<evidence type="ECO:0000256" key="8">
    <source>
        <dbReference type="ARBA" id="ARBA00048141"/>
    </source>
</evidence>
<dbReference type="Pfam" id="PF00696">
    <property type="entry name" value="AA_kinase"/>
    <property type="match status" value="1"/>
</dbReference>
<name>A0A248TDG1_9BACI</name>
<dbReference type="UniPathway" id="UPA00068">
    <property type="reaction ID" value="UER00107"/>
</dbReference>
<comment type="pathway">
    <text evidence="1 9">Amino-acid biosynthesis; L-arginine biosynthesis; N(2)-acetyl-L-ornithine from L-glutamate: step 2/4.</text>
</comment>
<dbReference type="CDD" id="cd04238">
    <property type="entry name" value="AAK_NAGK-like"/>
    <property type="match status" value="1"/>
</dbReference>
<comment type="catalytic activity">
    <reaction evidence="8 9">
        <text>N-acetyl-L-glutamate + ATP = N-acetyl-L-glutamyl 5-phosphate + ADP</text>
        <dbReference type="Rhea" id="RHEA:14629"/>
        <dbReference type="ChEBI" id="CHEBI:30616"/>
        <dbReference type="ChEBI" id="CHEBI:44337"/>
        <dbReference type="ChEBI" id="CHEBI:57936"/>
        <dbReference type="ChEBI" id="CHEBI:456216"/>
        <dbReference type="EC" id="2.7.2.8"/>
    </reaction>
</comment>
<dbReference type="InterPro" id="IPR004662">
    <property type="entry name" value="AcgluKinase_fam"/>
</dbReference>
<keyword evidence="2 9" id="KW-0055">Arginine biosynthesis</keyword>
<feature type="site" description="Transition state stabilizer" evidence="9">
    <location>
        <position position="7"/>
    </location>
</feature>
<accession>A0A248TDG1</accession>
<dbReference type="AlphaFoldDB" id="A0A248TDG1"/>
<keyword evidence="12" id="KW-1185">Reference proteome</keyword>
<keyword evidence="3 9" id="KW-0028">Amino-acid biosynthesis</keyword>
<keyword evidence="7 9" id="KW-0067">ATP-binding</keyword>
<comment type="subcellular location">
    <subcellularLocation>
        <location evidence="9">Cytoplasm</location>
    </subcellularLocation>
</comment>
<dbReference type="Gene3D" id="3.40.1160.10">
    <property type="entry name" value="Acetylglutamate kinase-like"/>
    <property type="match status" value="1"/>
</dbReference>
<dbReference type="PANTHER" id="PTHR23342:SF0">
    <property type="entry name" value="N-ACETYLGLUTAMATE SYNTHASE, MITOCHONDRIAL"/>
    <property type="match status" value="1"/>
</dbReference>
<dbReference type="InterPro" id="IPR036393">
    <property type="entry name" value="AceGlu_kinase-like_sf"/>
</dbReference>
<comment type="similarity">
    <text evidence="9">Belongs to the acetylglutamate kinase family. ArgB subfamily.</text>
</comment>
<reference evidence="11 12" key="1">
    <citation type="submission" date="2017-08" db="EMBL/GenBank/DDBJ databases">
        <title>Complete Genome Sequence of Bacillus kochii Oregon-R-modENCODE STRAIN BDGP4, isolated from Drosophila melanogaster gut.</title>
        <authorList>
            <person name="Wan K.H."/>
            <person name="Yu C."/>
            <person name="Park S."/>
            <person name="Hammonds A.S."/>
            <person name="Booth B.W."/>
            <person name="Celniker S.E."/>
        </authorList>
    </citation>
    <scope>NUCLEOTIDE SEQUENCE [LARGE SCALE GENOMIC DNA]</scope>
    <source>
        <strain evidence="11 12">BDGP4</strain>
    </source>
</reference>
<evidence type="ECO:0000256" key="6">
    <source>
        <dbReference type="ARBA" id="ARBA00022777"/>
    </source>
</evidence>
<dbReference type="InterPro" id="IPR037528">
    <property type="entry name" value="ArgB"/>
</dbReference>
<evidence type="ECO:0000256" key="9">
    <source>
        <dbReference type="HAMAP-Rule" id="MF_00082"/>
    </source>
</evidence>
<dbReference type="InterPro" id="IPR001048">
    <property type="entry name" value="Asp/Glu/Uridylate_kinase"/>
</dbReference>
<evidence type="ECO:0000256" key="3">
    <source>
        <dbReference type="ARBA" id="ARBA00022605"/>
    </source>
</evidence>
<dbReference type="EMBL" id="CP022983">
    <property type="protein sequence ID" value="ASV66251.1"/>
    <property type="molecule type" value="Genomic_DNA"/>
</dbReference>
<dbReference type="FunFam" id="3.40.1160.10:FF:000004">
    <property type="entry name" value="Acetylglutamate kinase"/>
    <property type="match status" value="1"/>
</dbReference>
<evidence type="ECO:0000256" key="7">
    <source>
        <dbReference type="ARBA" id="ARBA00022840"/>
    </source>
</evidence>
<evidence type="ECO:0000256" key="1">
    <source>
        <dbReference type="ARBA" id="ARBA00004828"/>
    </source>
</evidence>
<keyword evidence="5 9" id="KW-0547">Nucleotide-binding</keyword>
<dbReference type="HAMAP" id="MF_00082">
    <property type="entry name" value="ArgB"/>
    <property type="match status" value="1"/>
</dbReference>
<feature type="binding site" evidence="9">
    <location>
        <position position="155"/>
    </location>
    <ligand>
        <name>substrate</name>
    </ligand>
</feature>
<keyword evidence="9" id="KW-0963">Cytoplasm</keyword>
<feature type="binding site" evidence="9">
    <location>
        <position position="62"/>
    </location>
    <ligand>
        <name>substrate</name>
    </ligand>
</feature>
<keyword evidence="4 9" id="KW-0808">Transferase</keyword>
<evidence type="ECO:0000256" key="4">
    <source>
        <dbReference type="ARBA" id="ARBA00022679"/>
    </source>
</evidence>
<evidence type="ECO:0000259" key="10">
    <source>
        <dbReference type="Pfam" id="PF00696"/>
    </source>
</evidence>
<proteinExistence type="inferred from homology"/>
<keyword evidence="6 9" id="KW-0418">Kinase</keyword>
<dbReference type="EC" id="2.7.2.8" evidence="9"/>
<feature type="site" description="Transition state stabilizer" evidence="9">
    <location>
        <position position="214"/>
    </location>
</feature>
<dbReference type="GO" id="GO:0042450">
    <property type="term" value="P:L-arginine biosynthetic process via ornithine"/>
    <property type="evidence" value="ECO:0007669"/>
    <property type="project" value="UniProtKB-UniRule"/>
</dbReference>
<dbReference type="NCBIfam" id="TIGR00761">
    <property type="entry name" value="argB"/>
    <property type="match status" value="1"/>
</dbReference>